<name>A0A8S4SDK3_9NEOP</name>
<proteinExistence type="predicted"/>
<feature type="region of interest" description="Disordered" evidence="1">
    <location>
        <begin position="65"/>
        <end position="102"/>
    </location>
</feature>
<organism evidence="2 3">
    <name type="scientific">Pararge aegeria aegeria</name>
    <dbReference type="NCBI Taxonomy" id="348720"/>
    <lineage>
        <taxon>Eukaryota</taxon>
        <taxon>Metazoa</taxon>
        <taxon>Ecdysozoa</taxon>
        <taxon>Arthropoda</taxon>
        <taxon>Hexapoda</taxon>
        <taxon>Insecta</taxon>
        <taxon>Pterygota</taxon>
        <taxon>Neoptera</taxon>
        <taxon>Endopterygota</taxon>
        <taxon>Lepidoptera</taxon>
        <taxon>Glossata</taxon>
        <taxon>Ditrysia</taxon>
        <taxon>Papilionoidea</taxon>
        <taxon>Nymphalidae</taxon>
        <taxon>Satyrinae</taxon>
        <taxon>Satyrini</taxon>
        <taxon>Parargina</taxon>
        <taxon>Pararge</taxon>
    </lineage>
</organism>
<sequence>MCPCPGCDTSEPKELLAIPPIICSHTNRPAYSQYCETKECPVKTNAIPSIECDSDNSCPVCLSQPNDRNRSRLSACKGENTPVPFNSSQSPSRTDPKQCRQE</sequence>
<gene>
    <name evidence="2" type="primary">jg23619</name>
    <name evidence="2" type="ORF">PAEG_LOCUS25323</name>
</gene>
<dbReference type="Proteomes" id="UP000838756">
    <property type="component" value="Unassembled WGS sequence"/>
</dbReference>
<reference evidence="2" key="1">
    <citation type="submission" date="2022-03" db="EMBL/GenBank/DDBJ databases">
        <authorList>
            <person name="Lindestad O."/>
        </authorList>
    </citation>
    <scope>NUCLEOTIDE SEQUENCE</scope>
</reference>
<comment type="caution">
    <text evidence="2">The sequence shown here is derived from an EMBL/GenBank/DDBJ whole genome shotgun (WGS) entry which is preliminary data.</text>
</comment>
<accession>A0A8S4SDK3</accession>
<protein>
    <submittedName>
        <fullName evidence="2">Jg23619 protein</fullName>
    </submittedName>
</protein>
<dbReference type="EMBL" id="CAKXAJ010026310">
    <property type="protein sequence ID" value="CAH2266481.1"/>
    <property type="molecule type" value="Genomic_DNA"/>
</dbReference>
<feature type="compositionally biased region" description="Polar residues" evidence="1">
    <location>
        <begin position="83"/>
        <end position="93"/>
    </location>
</feature>
<evidence type="ECO:0000313" key="2">
    <source>
        <dbReference type="EMBL" id="CAH2266481.1"/>
    </source>
</evidence>
<evidence type="ECO:0000313" key="3">
    <source>
        <dbReference type="Proteomes" id="UP000838756"/>
    </source>
</evidence>
<evidence type="ECO:0000256" key="1">
    <source>
        <dbReference type="SAM" id="MobiDB-lite"/>
    </source>
</evidence>
<keyword evidence="3" id="KW-1185">Reference proteome</keyword>
<dbReference type="AlphaFoldDB" id="A0A8S4SDK3"/>